<dbReference type="RefSeq" id="WP_190452808.1">
    <property type="nucleotide sequence ID" value="NZ_JAMPLM010000091.1"/>
</dbReference>
<feature type="signal peptide" evidence="1">
    <location>
        <begin position="1"/>
        <end position="18"/>
    </location>
</feature>
<name>A0ABV0KX07_9CYAN</name>
<organism evidence="2 3">
    <name type="scientific">Stenomitos frigidus AS-A4</name>
    <dbReference type="NCBI Taxonomy" id="2933935"/>
    <lineage>
        <taxon>Bacteria</taxon>
        <taxon>Bacillati</taxon>
        <taxon>Cyanobacteriota</taxon>
        <taxon>Cyanophyceae</taxon>
        <taxon>Leptolyngbyales</taxon>
        <taxon>Leptolyngbyaceae</taxon>
        <taxon>Stenomitos</taxon>
    </lineage>
</organism>
<evidence type="ECO:0000313" key="3">
    <source>
        <dbReference type="Proteomes" id="UP001476950"/>
    </source>
</evidence>
<gene>
    <name evidence="2" type="ORF">NDI38_30910</name>
</gene>
<proteinExistence type="predicted"/>
<reference evidence="2 3" key="1">
    <citation type="submission" date="2022-04" db="EMBL/GenBank/DDBJ databases">
        <title>Positive selection, recombination, and allopatry shape intraspecific diversity of widespread and dominant cyanobacteria.</title>
        <authorList>
            <person name="Wei J."/>
            <person name="Shu W."/>
            <person name="Hu C."/>
        </authorList>
    </citation>
    <scope>NUCLEOTIDE SEQUENCE [LARGE SCALE GENOMIC DNA]</scope>
    <source>
        <strain evidence="2 3">AS-A4</strain>
    </source>
</reference>
<feature type="chain" id="PRO_5045294970" description="Tetratricopeptide repeat protein" evidence="1">
    <location>
        <begin position="19"/>
        <end position="528"/>
    </location>
</feature>
<accession>A0ABV0KX07</accession>
<dbReference type="SUPFAM" id="SSF48452">
    <property type="entry name" value="TPR-like"/>
    <property type="match status" value="4"/>
</dbReference>
<keyword evidence="3" id="KW-1185">Reference proteome</keyword>
<keyword evidence="1" id="KW-0732">Signal</keyword>
<evidence type="ECO:0000313" key="2">
    <source>
        <dbReference type="EMBL" id="MEP1062789.1"/>
    </source>
</evidence>
<sequence length="528" mass="57041">MLHYKVLALAAVVSLANAACTFSLKPLQSANIDPQAIYAQNTGKRITQAKVLAQVAVGYEKLGQQDMAAKLLSPAMQTAKVNSSIHYQTEMWGEVGASYVKMGRYNDALQAAQALATQKYQGSADGDVALALDRIIRELVAAKQLDKATQVAQLISSSSSITSYVVEVGEEYEISQPMALTRLAGEYTKAGQREKALKVLDQALQQRTDLAAIALAYAAVGQQNQALQLLSQATRIDTDEHTSLYSNDFIKAAVAYAAMGQKDQALQLLAQIKEKVKQQEASNPMGGYYLHRVMMEIAVGYAEIGEYHQALQFAKTIQPYQDLAEEAGRTPGGLISGSTSNEVFVFTQLADRFAEAKQYNLALQAIQAIKGEGNIAVAKAKLAVEYARAKQYDRAFQLLRQSKQLTVYGALPQVVEAVVQAERGDRAVQLLTQALEVAGTPNKLLILRDARKDLALAAIAKGYAEIGQREQAEPLLAQARQIAAQIHGDAEKAVSLATIASGYAAIGQREQAEPLLAQARQIGEGINR</sequence>
<dbReference type="Gene3D" id="1.25.40.10">
    <property type="entry name" value="Tetratricopeptide repeat domain"/>
    <property type="match status" value="3"/>
</dbReference>
<evidence type="ECO:0000256" key="1">
    <source>
        <dbReference type="SAM" id="SignalP"/>
    </source>
</evidence>
<dbReference type="Proteomes" id="UP001476950">
    <property type="component" value="Unassembled WGS sequence"/>
</dbReference>
<dbReference type="InterPro" id="IPR019734">
    <property type="entry name" value="TPR_rpt"/>
</dbReference>
<dbReference type="SMART" id="SM00028">
    <property type="entry name" value="TPR"/>
    <property type="match status" value="6"/>
</dbReference>
<comment type="caution">
    <text evidence="2">The sequence shown here is derived from an EMBL/GenBank/DDBJ whole genome shotgun (WGS) entry which is preliminary data.</text>
</comment>
<dbReference type="InterPro" id="IPR011990">
    <property type="entry name" value="TPR-like_helical_dom_sf"/>
</dbReference>
<dbReference type="EMBL" id="JAMPLM010000091">
    <property type="protein sequence ID" value="MEP1062789.1"/>
    <property type="molecule type" value="Genomic_DNA"/>
</dbReference>
<protein>
    <recommendedName>
        <fullName evidence="4">Tetratricopeptide repeat protein</fullName>
    </recommendedName>
</protein>
<evidence type="ECO:0008006" key="4">
    <source>
        <dbReference type="Google" id="ProtNLM"/>
    </source>
</evidence>